<gene>
    <name evidence="1" type="ORF">J2Z75_005700</name>
</gene>
<comment type="caution">
    <text evidence="1">The sequence shown here is derived from an EMBL/GenBank/DDBJ whole genome shotgun (WGS) entry which is preliminary data.</text>
</comment>
<evidence type="ECO:0000313" key="2">
    <source>
        <dbReference type="Proteomes" id="UP000823786"/>
    </source>
</evidence>
<proteinExistence type="predicted"/>
<dbReference type="Proteomes" id="UP000823786">
    <property type="component" value="Unassembled WGS sequence"/>
</dbReference>
<evidence type="ECO:0008006" key="3">
    <source>
        <dbReference type="Google" id="ProtNLM"/>
    </source>
</evidence>
<accession>A0ABS4EW42</accession>
<dbReference type="EMBL" id="JAGGJV010000014">
    <property type="protein sequence ID" value="MBP1862169.1"/>
    <property type="molecule type" value="Genomic_DNA"/>
</dbReference>
<name>A0ABS4EW42_9HYPH</name>
<reference evidence="1 2" key="1">
    <citation type="submission" date="2021-03" db="EMBL/GenBank/DDBJ databases">
        <title>Genomic Encyclopedia of Type Strains, Phase IV (KMG-IV): sequencing the most valuable type-strain genomes for metagenomic binning, comparative biology and taxonomic classification.</title>
        <authorList>
            <person name="Goeker M."/>
        </authorList>
    </citation>
    <scope>NUCLEOTIDE SEQUENCE [LARGE SCALE GENOMIC DNA]</scope>
    <source>
        <strain evidence="1 2">DSM 26427</strain>
    </source>
</reference>
<sequence length="200" mass="22257">MDAAKLEPGEIPTTILHHLCEGECQTIDQIVNALGLTHRQVSNGAGKLILRNYLERVEIGCYQLTRDGLTAKHNGTVITSGPWRPDTAGTRKPVRDTFRQRLWTAMRMSGAFTIGELVMAASRDDADPENHTGRYLRYLKAAGYVVELPVRAKGTHQTSNGFKRYRLLKNTGPTAPLYQAKRKSLHDYNSGVDVPCNKPL</sequence>
<protein>
    <recommendedName>
        <fullName evidence="3">ArsR family transcriptional regulator</fullName>
    </recommendedName>
</protein>
<evidence type="ECO:0000313" key="1">
    <source>
        <dbReference type="EMBL" id="MBP1862169.1"/>
    </source>
</evidence>
<dbReference type="RefSeq" id="WP_209857159.1">
    <property type="nucleotide sequence ID" value="NZ_JAGGJV010000014.1"/>
</dbReference>
<keyword evidence="2" id="KW-1185">Reference proteome</keyword>
<organism evidence="1 2">
    <name type="scientific">Rhizobium herbae</name>
    <dbReference type="NCBI Taxonomy" id="508661"/>
    <lineage>
        <taxon>Bacteria</taxon>
        <taxon>Pseudomonadati</taxon>
        <taxon>Pseudomonadota</taxon>
        <taxon>Alphaproteobacteria</taxon>
        <taxon>Hyphomicrobiales</taxon>
        <taxon>Rhizobiaceae</taxon>
        <taxon>Rhizobium/Agrobacterium group</taxon>
        <taxon>Rhizobium</taxon>
    </lineage>
</organism>